<feature type="non-terminal residue" evidence="2">
    <location>
        <position position="1"/>
    </location>
</feature>
<evidence type="ECO:0000313" key="3">
    <source>
        <dbReference type="Proteomes" id="UP000094336"/>
    </source>
</evidence>
<dbReference type="OrthoDB" id="6108017at2759"/>
<accession>A0A1E3QHE3</accession>
<keyword evidence="1" id="KW-0175">Coiled coil</keyword>
<dbReference type="STRING" id="984486.A0A1E3QHE3"/>
<dbReference type="AlphaFoldDB" id="A0A1E3QHE3"/>
<dbReference type="Proteomes" id="UP000094336">
    <property type="component" value="Unassembled WGS sequence"/>
</dbReference>
<proteinExistence type="predicted"/>
<dbReference type="GeneID" id="30149129"/>
<sequence>EAQLTLEENSALNKLQTTLQSKIKELESALYDSNQNEFWESQVAELEKRLREVSGDKHDETKKNHELERQAKNLAIQLANQEQMTKKYHEDNFSISQKLNAMSNELQVLRNDEAEARLVAKKAERDAQDWKEHSLKVEKELLEWKDRFD</sequence>
<evidence type="ECO:0000313" key="2">
    <source>
        <dbReference type="EMBL" id="ODQ77116.1"/>
    </source>
</evidence>
<evidence type="ECO:0000256" key="1">
    <source>
        <dbReference type="SAM" id="Coils"/>
    </source>
</evidence>
<feature type="non-terminal residue" evidence="2">
    <location>
        <position position="149"/>
    </location>
</feature>
<organism evidence="2 3">
    <name type="scientific">Babjeviella inositovora NRRL Y-12698</name>
    <dbReference type="NCBI Taxonomy" id="984486"/>
    <lineage>
        <taxon>Eukaryota</taxon>
        <taxon>Fungi</taxon>
        <taxon>Dikarya</taxon>
        <taxon>Ascomycota</taxon>
        <taxon>Saccharomycotina</taxon>
        <taxon>Pichiomycetes</taxon>
        <taxon>Serinales incertae sedis</taxon>
        <taxon>Babjeviella</taxon>
    </lineage>
</organism>
<reference evidence="3" key="1">
    <citation type="submission" date="2016-05" db="EMBL/GenBank/DDBJ databases">
        <title>Comparative genomics of biotechnologically important yeasts.</title>
        <authorList>
            <consortium name="DOE Joint Genome Institute"/>
            <person name="Riley R."/>
            <person name="Haridas S."/>
            <person name="Wolfe K.H."/>
            <person name="Lopes M.R."/>
            <person name="Hittinger C.T."/>
            <person name="Goker M."/>
            <person name="Salamov A."/>
            <person name="Wisecaver J."/>
            <person name="Long T.M."/>
            <person name="Aerts A.L."/>
            <person name="Barry K."/>
            <person name="Choi C."/>
            <person name="Clum A."/>
            <person name="Coughlan A.Y."/>
            <person name="Deshpande S."/>
            <person name="Douglass A.P."/>
            <person name="Hanson S.J."/>
            <person name="Klenk H.-P."/>
            <person name="Labutti K."/>
            <person name="Lapidus A."/>
            <person name="Lindquist E."/>
            <person name="Lipzen A."/>
            <person name="Meier-Kolthoff J.P."/>
            <person name="Ohm R.A."/>
            <person name="Otillar R.P."/>
            <person name="Pangilinan J."/>
            <person name="Peng Y."/>
            <person name="Rokas A."/>
            <person name="Rosa C.A."/>
            <person name="Scheuner C."/>
            <person name="Sibirny A.A."/>
            <person name="Slot J.C."/>
            <person name="Stielow J.B."/>
            <person name="Sun H."/>
            <person name="Kurtzman C.P."/>
            <person name="Blackwell M."/>
            <person name="Grigoriev I.V."/>
            <person name="Jeffries T.W."/>
        </authorList>
    </citation>
    <scope>NUCLEOTIDE SEQUENCE [LARGE SCALE GENOMIC DNA]</scope>
    <source>
        <strain evidence="3">NRRL Y-12698</strain>
    </source>
</reference>
<feature type="coiled-coil region" evidence="1">
    <location>
        <begin position="36"/>
        <end position="140"/>
    </location>
</feature>
<keyword evidence="3" id="KW-1185">Reference proteome</keyword>
<gene>
    <name evidence="2" type="ORF">BABINDRAFT_21964</name>
</gene>
<name>A0A1E3QHE3_9ASCO</name>
<protein>
    <submittedName>
        <fullName evidence="2">Uncharacterized protein</fullName>
    </submittedName>
</protein>
<dbReference type="RefSeq" id="XP_018982444.1">
    <property type="nucleotide sequence ID" value="XM_019131276.1"/>
</dbReference>
<dbReference type="EMBL" id="KV454443">
    <property type="protein sequence ID" value="ODQ77116.1"/>
    <property type="molecule type" value="Genomic_DNA"/>
</dbReference>